<evidence type="ECO:0000256" key="2">
    <source>
        <dbReference type="ARBA" id="ARBA00022692"/>
    </source>
</evidence>
<dbReference type="AlphaFoldDB" id="A0A9P9DKG9"/>
<evidence type="ECO:0000256" key="5">
    <source>
        <dbReference type="SAM" id="MobiDB-lite"/>
    </source>
</evidence>
<dbReference type="OrthoDB" id="5384040at2759"/>
<comment type="subcellular location">
    <subcellularLocation>
        <location evidence="1">Membrane</location>
        <topology evidence="1">Multi-pass membrane protein</topology>
    </subcellularLocation>
</comment>
<feature type="transmembrane region" description="Helical" evidence="6">
    <location>
        <begin position="78"/>
        <end position="101"/>
    </location>
</feature>
<dbReference type="EMBL" id="JAGMWT010000010">
    <property type="protein sequence ID" value="KAH7120864.1"/>
    <property type="molecule type" value="Genomic_DNA"/>
</dbReference>
<comment type="caution">
    <text evidence="7">The sequence shown here is derived from an EMBL/GenBank/DDBJ whole genome shotgun (WGS) entry which is preliminary data.</text>
</comment>
<feature type="transmembrane region" description="Helical" evidence="6">
    <location>
        <begin position="196"/>
        <end position="216"/>
    </location>
</feature>
<gene>
    <name evidence="7" type="ORF">B0J11DRAFT_569668</name>
</gene>
<name>A0A9P9DKG9_9PLEO</name>
<feature type="compositionally biased region" description="Basic and acidic residues" evidence="5">
    <location>
        <begin position="314"/>
        <end position="337"/>
    </location>
</feature>
<feature type="region of interest" description="Disordered" evidence="5">
    <location>
        <begin position="314"/>
        <end position="402"/>
    </location>
</feature>
<evidence type="ECO:0000256" key="6">
    <source>
        <dbReference type="SAM" id="Phobius"/>
    </source>
</evidence>
<dbReference type="GO" id="GO:0016020">
    <property type="term" value="C:membrane"/>
    <property type="evidence" value="ECO:0007669"/>
    <property type="project" value="UniProtKB-SubCell"/>
</dbReference>
<feature type="transmembrane region" description="Helical" evidence="6">
    <location>
        <begin position="44"/>
        <end position="66"/>
    </location>
</feature>
<feature type="compositionally biased region" description="Basic residues" evidence="5">
    <location>
        <begin position="389"/>
        <end position="402"/>
    </location>
</feature>
<evidence type="ECO:0000256" key="3">
    <source>
        <dbReference type="ARBA" id="ARBA00022989"/>
    </source>
</evidence>
<dbReference type="Proteomes" id="UP000700596">
    <property type="component" value="Unassembled WGS sequence"/>
</dbReference>
<feature type="transmembrane region" description="Helical" evidence="6">
    <location>
        <begin position="237"/>
        <end position="258"/>
    </location>
</feature>
<evidence type="ECO:0000256" key="4">
    <source>
        <dbReference type="ARBA" id="ARBA00023136"/>
    </source>
</evidence>
<proteinExistence type="predicted"/>
<reference evidence="7" key="1">
    <citation type="journal article" date="2021" name="Nat. Commun.">
        <title>Genetic determinants of endophytism in the Arabidopsis root mycobiome.</title>
        <authorList>
            <person name="Mesny F."/>
            <person name="Miyauchi S."/>
            <person name="Thiergart T."/>
            <person name="Pickel B."/>
            <person name="Atanasova L."/>
            <person name="Karlsson M."/>
            <person name="Huettel B."/>
            <person name="Barry K.W."/>
            <person name="Haridas S."/>
            <person name="Chen C."/>
            <person name="Bauer D."/>
            <person name="Andreopoulos W."/>
            <person name="Pangilinan J."/>
            <person name="LaButti K."/>
            <person name="Riley R."/>
            <person name="Lipzen A."/>
            <person name="Clum A."/>
            <person name="Drula E."/>
            <person name="Henrissat B."/>
            <person name="Kohler A."/>
            <person name="Grigoriev I.V."/>
            <person name="Martin F.M."/>
            <person name="Hacquard S."/>
        </authorList>
    </citation>
    <scope>NUCLEOTIDE SEQUENCE</scope>
    <source>
        <strain evidence="7">MPI-CAGE-CH-0243</strain>
    </source>
</reference>
<dbReference type="PANTHER" id="PTHR31465:SF15">
    <property type="entry name" value="LIPID TRANSPORTER ATNI-RELATED"/>
    <property type="match status" value="1"/>
</dbReference>
<keyword evidence="4 6" id="KW-0472">Membrane</keyword>
<dbReference type="InterPro" id="IPR007568">
    <property type="entry name" value="RTA1"/>
</dbReference>
<feature type="transmembrane region" description="Helical" evidence="6">
    <location>
        <begin position="113"/>
        <end position="138"/>
    </location>
</feature>
<feature type="transmembrane region" description="Helical" evidence="6">
    <location>
        <begin position="278"/>
        <end position="298"/>
    </location>
</feature>
<dbReference type="Pfam" id="PF04479">
    <property type="entry name" value="RTA1"/>
    <property type="match status" value="1"/>
</dbReference>
<evidence type="ECO:0000313" key="8">
    <source>
        <dbReference type="Proteomes" id="UP000700596"/>
    </source>
</evidence>
<sequence>MATPTLPTAFEASLTTSATGTAKCTTAVPGKYGHVSDPLACNAYWAYNPSFTIAIIFFALFGLEFIGHTIQGFVYKKVCWFDVRFVWVLLMGVLWETISFGARMIGSRNQQKIVYVVISNLLFLLAPLWINAFAYMTLGRVIYYFHPDRRCYNIRADRISKYFVWADVLSFFVQAAGGSLMNPENSTDAQKWGLRVYMAGCGIQQVFIFCFTVLAVRFQRDMHEIDSRGAGYPNRTGWKMQIWNLYAVLTLITIRIIFRLVEYARGTDPSNPIPYNEAYIYGFDAAPMVLAILLLNIFHPGRVLKGPDSEFQKLTRHERNEEDRLRKQGIERDRYSGDENQGYGGNGQAYDARGQAYGEDIGMRDFGRREERGTEWGVERGPGGERGYGSRKGKERRRSGGW</sequence>
<evidence type="ECO:0000256" key="1">
    <source>
        <dbReference type="ARBA" id="ARBA00004141"/>
    </source>
</evidence>
<keyword evidence="8" id="KW-1185">Reference proteome</keyword>
<keyword evidence="2 6" id="KW-0812">Transmembrane</keyword>
<accession>A0A9P9DKG9</accession>
<feature type="compositionally biased region" description="Basic and acidic residues" evidence="5">
    <location>
        <begin position="361"/>
        <end position="378"/>
    </location>
</feature>
<evidence type="ECO:0000313" key="7">
    <source>
        <dbReference type="EMBL" id="KAH7120864.1"/>
    </source>
</evidence>
<keyword evidence="3 6" id="KW-1133">Transmembrane helix</keyword>
<organism evidence="7 8">
    <name type="scientific">Dendryphion nanum</name>
    <dbReference type="NCBI Taxonomy" id="256645"/>
    <lineage>
        <taxon>Eukaryota</taxon>
        <taxon>Fungi</taxon>
        <taxon>Dikarya</taxon>
        <taxon>Ascomycota</taxon>
        <taxon>Pezizomycotina</taxon>
        <taxon>Dothideomycetes</taxon>
        <taxon>Pleosporomycetidae</taxon>
        <taxon>Pleosporales</taxon>
        <taxon>Torulaceae</taxon>
        <taxon>Dendryphion</taxon>
    </lineage>
</organism>
<dbReference type="PANTHER" id="PTHR31465">
    <property type="entry name" value="PROTEIN RTA1-RELATED"/>
    <property type="match status" value="1"/>
</dbReference>
<feature type="transmembrane region" description="Helical" evidence="6">
    <location>
        <begin position="159"/>
        <end position="176"/>
    </location>
</feature>
<protein>
    <submittedName>
        <fullName evidence="7">RTA1 domain protein</fullName>
    </submittedName>
</protein>